<reference evidence="3 4" key="1">
    <citation type="submission" date="2019-08" db="EMBL/GenBank/DDBJ databases">
        <title>Lewinella sp. strain SSH13 Genome sequencing and assembly.</title>
        <authorList>
            <person name="Kim I."/>
        </authorList>
    </citation>
    <scope>NUCLEOTIDE SEQUENCE [LARGE SCALE GENOMIC DNA]</scope>
    <source>
        <strain evidence="3 4">SSH13</strain>
    </source>
</reference>
<proteinExistence type="predicted"/>
<dbReference type="RefSeq" id="WP_147929776.1">
    <property type="nucleotide sequence ID" value="NZ_VOXD01000006.1"/>
</dbReference>
<evidence type="ECO:0000256" key="1">
    <source>
        <dbReference type="ARBA" id="ARBA00035885"/>
    </source>
</evidence>
<dbReference type="PANTHER" id="PTHR12521:SF0">
    <property type="entry name" value="ADP-RIBOSE GLYCOHYDROLASE OARD1"/>
    <property type="match status" value="1"/>
</dbReference>
<dbReference type="AlphaFoldDB" id="A0A5C7FW46"/>
<dbReference type="Pfam" id="PF01661">
    <property type="entry name" value="Macro"/>
    <property type="match status" value="1"/>
</dbReference>
<accession>A0A5C7FW46</accession>
<dbReference type="PROSITE" id="PS51154">
    <property type="entry name" value="MACRO"/>
    <property type="match status" value="1"/>
</dbReference>
<evidence type="ECO:0000259" key="2">
    <source>
        <dbReference type="PROSITE" id="PS51154"/>
    </source>
</evidence>
<dbReference type="Gene3D" id="3.40.220.10">
    <property type="entry name" value="Leucine Aminopeptidase, subunit E, domain 1"/>
    <property type="match status" value="1"/>
</dbReference>
<gene>
    <name evidence="3" type="ORF">FUA23_05790</name>
</gene>
<feature type="domain" description="Macro" evidence="2">
    <location>
        <begin position="1"/>
        <end position="153"/>
    </location>
</feature>
<dbReference type="SMART" id="SM00506">
    <property type="entry name" value="A1pp"/>
    <property type="match status" value="1"/>
</dbReference>
<dbReference type="OrthoDB" id="9780211at2"/>
<name>A0A5C7FW46_9BACT</name>
<keyword evidence="4" id="KW-1185">Reference proteome</keyword>
<protein>
    <submittedName>
        <fullName evidence="3">Phosphatase</fullName>
    </submittedName>
</protein>
<dbReference type="InterPro" id="IPR050892">
    <property type="entry name" value="ADP-ribose_metab_enzymes"/>
</dbReference>
<dbReference type="InterPro" id="IPR002589">
    <property type="entry name" value="Macro_dom"/>
</dbReference>
<dbReference type="Proteomes" id="UP000321907">
    <property type="component" value="Unassembled WGS sequence"/>
</dbReference>
<dbReference type="InterPro" id="IPR043472">
    <property type="entry name" value="Macro_dom-like"/>
</dbReference>
<organism evidence="3 4">
    <name type="scientific">Neolewinella aurantiaca</name>
    <dbReference type="NCBI Taxonomy" id="2602767"/>
    <lineage>
        <taxon>Bacteria</taxon>
        <taxon>Pseudomonadati</taxon>
        <taxon>Bacteroidota</taxon>
        <taxon>Saprospiria</taxon>
        <taxon>Saprospirales</taxon>
        <taxon>Lewinellaceae</taxon>
        <taxon>Neolewinella</taxon>
    </lineage>
</organism>
<dbReference type="EMBL" id="VOXD01000006">
    <property type="protein sequence ID" value="TXF90604.1"/>
    <property type="molecule type" value="Genomic_DNA"/>
</dbReference>
<dbReference type="SUPFAM" id="SSF52949">
    <property type="entry name" value="Macro domain-like"/>
    <property type="match status" value="1"/>
</dbReference>
<dbReference type="PANTHER" id="PTHR12521">
    <property type="entry name" value="PROTEIN C6ORF130"/>
    <property type="match status" value="1"/>
</dbReference>
<dbReference type="GO" id="GO:0140291">
    <property type="term" value="P:peptidyl-glutamate ADP-deribosylation"/>
    <property type="evidence" value="ECO:0007669"/>
    <property type="project" value="TreeGrafter"/>
</dbReference>
<comment type="caution">
    <text evidence="3">The sequence shown here is derived from an EMBL/GenBank/DDBJ whole genome shotgun (WGS) entry which is preliminary data.</text>
</comment>
<comment type="catalytic activity">
    <reaction evidence="1">
        <text>an N-(ADP-alpha-D-ribosyl)-thymidine in DNA + H2O = a thymidine in DNA + ADP-D-ribose</text>
        <dbReference type="Rhea" id="RHEA:71655"/>
        <dbReference type="Rhea" id="RHEA-COMP:13556"/>
        <dbReference type="Rhea" id="RHEA-COMP:18051"/>
        <dbReference type="ChEBI" id="CHEBI:15377"/>
        <dbReference type="ChEBI" id="CHEBI:57967"/>
        <dbReference type="ChEBI" id="CHEBI:137386"/>
        <dbReference type="ChEBI" id="CHEBI:191199"/>
    </reaction>
    <physiologicalReaction direction="left-to-right" evidence="1">
        <dbReference type="Rhea" id="RHEA:71656"/>
    </physiologicalReaction>
</comment>
<evidence type="ECO:0000313" key="3">
    <source>
        <dbReference type="EMBL" id="TXF90604.1"/>
    </source>
</evidence>
<sequence length="153" mass="16611">MTTVDGDLIALARAGTFDVIIHGCNCQCVMGAGIAKSIRALFPAAYRADCNTKKGDRDKLGTYSSAEVMVVDNQPLVVVNAYTQYGYRRQSTPNVDYDAIRSVFQKVKTDFSGKRIGFPAIGAGLAGGSWSIIEEIIEEELAGEDFTFVRFVP</sequence>
<evidence type="ECO:0000313" key="4">
    <source>
        <dbReference type="Proteomes" id="UP000321907"/>
    </source>
</evidence>